<dbReference type="GO" id="GO:0046872">
    <property type="term" value="F:metal ion binding"/>
    <property type="evidence" value="ECO:0007669"/>
    <property type="project" value="UniProtKB-KW"/>
</dbReference>
<keyword evidence="5" id="KW-0560">Oxidoreductase</keyword>
<evidence type="ECO:0000313" key="12">
    <source>
        <dbReference type="WBParaSite" id="HPLM_0001696701-mRNA-1"/>
    </source>
</evidence>
<keyword evidence="7" id="KW-0376">Hydrogen peroxide</keyword>
<dbReference type="PANTHER" id="PTHR11465">
    <property type="entry name" value="CATALASE"/>
    <property type="match status" value="1"/>
</dbReference>
<organism evidence="12">
    <name type="scientific">Haemonchus placei</name>
    <name type="common">Barber's pole worm</name>
    <dbReference type="NCBI Taxonomy" id="6290"/>
    <lineage>
        <taxon>Eukaryota</taxon>
        <taxon>Metazoa</taxon>
        <taxon>Ecdysozoa</taxon>
        <taxon>Nematoda</taxon>
        <taxon>Chromadorea</taxon>
        <taxon>Rhabditida</taxon>
        <taxon>Rhabditina</taxon>
        <taxon>Rhabditomorpha</taxon>
        <taxon>Strongyloidea</taxon>
        <taxon>Trichostrongylidae</taxon>
        <taxon>Haemonchus</taxon>
    </lineage>
</organism>
<evidence type="ECO:0000256" key="3">
    <source>
        <dbReference type="ARBA" id="ARBA00022617"/>
    </source>
</evidence>
<dbReference type="SUPFAM" id="SSF56634">
    <property type="entry name" value="Heme-dependent catalase-like"/>
    <property type="match status" value="1"/>
</dbReference>
<dbReference type="Pfam" id="PF00199">
    <property type="entry name" value="Catalase"/>
    <property type="match status" value="1"/>
</dbReference>
<name>A0A0N4WYL1_HAEPC</name>
<feature type="domain" description="Catalase core" evidence="9">
    <location>
        <begin position="1"/>
        <end position="334"/>
    </location>
</feature>
<accession>A0A0N4WYL1</accession>
<dbReference type="InterPro" id="IPR002226">
    <property type="entry name" value="Catalase_haem_BS"/>
</dbReference>
<dbReference type="PIRSF" id="PIRSF038928">
    <property type="entry name" value="Catalase_clade1-3"/>
    <property type="match status" value="1"/>
</dbReference>
<evidence type="ECO:0000256" key="8">
    <source>
        <dbReference type="PIRSR" id="PIRSR038928-2"/>
    </source>
</evidence>
<dbReference type="STRING" id="6290.A0A0N4WYL1"/>
<dbReference type="InterPro" id="IPR020835">
    <property type="entry name" value="Catalase_sf"/>
</dbReference>
<evidence type="ECO:0000313" key="10">
    <source>
        <dbReference type="EMBL" id="VDO62635.1"/>
    </source>
</evidence>
<dbReference type="PROSITE" id="PS00437">
    <property type="entry name" value="CATALASE_1"/>
    <property type="match status" value="1"/>
</dbReference>
<evidence type="ECO:0000256" key="5">
    <source>
        <dbReference type="ARBA" id="ARBA00023002"/>
    </source>
</evidence>
<dbReference type="GO" id="GO:0005739">
    <property type="term" value="C:mitochondrion"/>
    <property type="evidence" value="ECO:0007669"/>
    <property type="project" value="TreeGrafter"/>
</dbReference>
<sequence>MFSEIGKQTPCFVRFSTVAGESGSADTARDPRGFAIKFYTEEGNWDMVGNNTPIFFVRDPIQFPSFIHALKRNPQTHQRDPNALFDFFGLRPESTHQVMFLMSDRGTPDGFRFMHGYGSNTFKLVNDKGEAVYCKFHFRVRFDSLNCYSRYSIKEKPTFQAPKIKNLSAADAARLAGEDPDYAIHDLYNAIEKGDFPQWKLFIQVMTFEQAAKWPMNPFDVTKVWPHGAFPLIPVGTMTLNRNPKNYFAEVEQAAFCPAHVVPGIEFSPDKMLQGRIFSYPDTQFYRLGTNYTHLPINCPYRVRPHNVQRDGEACYDSQGNAPNYFPNSFNGHIECPEAADSRWSVAGEVARHESITEDNFVQPRVFWEKVLDAGARDRLVENGFVMMKDCEPRIQDRMIANFEQVHPDFADKLRRKIEAYRASKVSSGTCKFTKINSLKLKT</sequence>
<evidence type="ECO:0000256" key="7">
    <source>
        <dbReference type="ARBA" id="ARBA00023324"/>
    </source>
</evidence>
<dbReference type="PANTHER" id="PTHR11465:SF9">
    <property type="entry name" value="CATALASE"/>
    <property type="match status" value="1"/>
</dbReference>
<gene>
    <name evidence="10" type="ORF">HPLM_LOCUS16959</name>
</gene>
<keyword evidence="4 8" id="KW-0479">Metal-binding</keyword>
<reference evidence="10 11" key="2">
    <citation type="submission" date="2018-11" db="EMBL/GenBank/DDBJ databases">
        <authorList>
            <consortium name="Pathogen Informatics"/>
        </authorList>
    </citation>
    <scope>NUCLEOTIDE SEQUENCE [LARGE SCALE GENOMIC DNA]</scope>
    <source>
        <strain evidence="10 11">MHpl1</strain>
    </source>
</reference>
<dbReference type="AlphaFoldDB" id="A0A0N4WYL1"/>
<dbReference type="InterPro" id="IPR024711">
    <property type="entry name" value="Catalase_clade1/3"/>
</dbReference>
<dbReference type="InterPro" id="IPR010582">
    <property type="entry name" value="Catalase_immune_responsive"/>
</dbReference>
<protein>
    <submittedName>
        <fullName evidence="12">Catalase domain-containing protein</fullName>
    </submittedName>
</protein>
<dbReference type="GO" id="GO:0042744">
    <property type="term" value="P:hydrogen peroxide catabolic process"/>
    <property type="evidence" value="ECO:0007669"/>
    <property type="project" value="UniProtKB-KW"/>
</dbReference>
<dbReference type="OrthoDB" id="6880011at2759"/>
<evidence type="ECO:0000259" key="9">
    <source>
        <dbReference type="SMART" id="SM01060"/>
    </source>
</evidence>
<evidence type="ECO:0000256" key="6">
    <source>
        <dbReference type="ARBA" id="ARBA00023004"/>
    </source>
</evidence>
<comment type="cofactor">
    <cofactor evidence="8">
        <name>heme</name>
        <dbReference type="ChEBI" id="CHEBI:30413"/>
    </cofactor>
</comment>
<dbReference type="OMA" id="QVTWLFG"/>
<feature type="binding site" description="axial binding residue" evidence="8">
    <location>
        <position position="280"/>
    </location>
    <ligand>
        <name>heme</name>
        <dbReference type="ChEBI" id="CHEBI:30413"/>
    </ligand>
    <ligandPart>
        <name>Fe</name>
        <dbReference type="ChEBI" id="CHEBI:18248"/>
    </ligandPart>
</feature>
<evidence type="ECO:0000256" key="4">
    <source>
        <dbReference type="ARBA" id="ARBA00022723"/>
    </source>
</evidence>
<evidence type="ECO:0000256" key="2">
    <source>
        <dbReference type="ARBA" id="ARBA00022559"/>
    </source>
</evidence>
<evidence type="ECO:0000313" key="11">
    <source>
        <dbReference type="Proteomes" id="UP000268014"/>
    </source>
</evidence>
<dbReference type="InterPro" id="IPR011614">
    <property type="entry name" value="Catalase_core"/>
</dbReference>
<reference evidence="12" key="1">
    <citation type="submission" date="2017-02" db="UniProtKB">
        <authorList>
            <consortium name="WormBaseParasite"/>
        </authorList>
    </citation>
    <scope>IDENTIFICATION</scope>
</reference>
<dbReference type="PRINTS" id="PR00067">
    <property type="entry name" value="CATALASE"/>
</dbReference>
<comment type="similarity">
    <text evidence="1">Belongs to the catalase family.</text>
</comment>
<keyword evidence="11" id="KW-1185">Reference proteome</keyword>
<keyword evidence="2" id="KW-0575">Peroxidase</keyword>
<evidence type="ECO:0000256" key="1">
    <source>
        <dbReference type="ARBA" id="ARBA00005329"/>
    </source>
</evidence>
<dbReference type="Proteomes" id="UP000268014">
    <property type="component" value="Unassembled WGS sequence"/>
</dbReference>
<dbReference type="WBParaSite" id="HPLM_0001696701-mRNA-1">
    <property type="protein sequence ID" value="HPLM_0001696701-mRNA-1"/>
    <property type="gene ID" value="HPLM_0001696701"/>
</dbReference>
<dbReference type="GO" id="GO:0005777">
    <property type="term" value="C:peroxisome"/>
    <property type="evidence" value="ECO:0007669"/>
    <property type="project" value="TreeGrafter"/>
</dbReference>
<proteinExistence type="inferred from homology"/>
<keyword evidence="6 8" id="KW-0408">Iron</keyword>
<dbReference type="Gene3D" id="2.40.180.10">
    <property type="entry name" value="Catalase core domain"/>
    <property type="match status" value="1"/>
</dbReference>
<dbReference type="GO" id="GO:0020037">
    <property type="term" value="F:heme binding"/>
    <property type="evidence" value="ECO:0007669"/>
    <property type="project" value="InterPro"/>
</dbReference>
<keyword evidence="3 8" id="KW-0349">Heme</keyword>
<dbReference type="EMBL" id="UZAF01019683">
    <property type="protein sequence ID" value="VDO62635.1"/>
    <property type="molecule type" value="Genomic_DNA"/>
</dbReference>
<dbReference type="PROSITE" id="PS51402">
    <property type="entry name" value="CATALASE_3"/>
    <property type="match status" value="1"/>
</dbReference>
<dbReference type="SMART" id="SM01060">
    <property type="entry name" value="Catalase"/>
    <property type="match status" value="1"/>
</dbReference>
<dbReference type="InterPro" id="IPR018028">
    <property type="entry name" value="Catalase"/>
</dbReference>
<dbReference type="GO" id="GO:0042542">
    <property type="term" value="P:response to hydrogen peroxide"/>
    <property type="evidence" value="ECO:0007669"/>
    <property type="project" value="TreeGrafter"/>
</dbReference>
<dbReference type="GO" id="GO:0004096">
    <property type="term" value="F:catalase activity"/>
    <property type="evidence" value="ECO:0007669"/>
    <property type="project" value="UniProtKB-EC"/>
</dbReference>
<dbReference type="Pfam" id="PF06628">
    <property type="entry name" value="Catalase-rel"/>
    <property type="match status" value="1"/>
</dbReference>